<keyword evidence="1" id="KW-1185">Reference proteome</keyword>
<organism evidence="1 2">
    <name type="scientific">Echinops telfairi</name>
    <name type="common">Lesser hedgehog tenrec</name>
    <dbReference type="NCBI Taxonomy" id="9371"/>
    <lineage>
        <taxon>Eukaryota</taxon>
        <taxon>Metazoa</taxon>
        <taxon>Chordata</taxon>
        <taxon>Craniata</taxon>
        <taxon>Vertebrata</taxon>
        <taxon>Euteleostomi</taxon>
        <taxon>Mammalia</taxon>
        <taxon>Eutheria</taxon>
        <taxon>Afrotheria</taxon>
        <taxon>Tenrecidae</taxon>
        <taxon>Tenrecinae</taxon>
        <taxon>Echinops</taxon>
    </lineage>
</organism>
<evidence type="ECO:0000313" key="2">
    <source>
        <dbReference type="RefSeq" id="XP_045150222.1"/>
    </source>
</evidence>
<dbReference type="Proteomes" id="UP000694863">
    <property type="component" value="Unplaced"/>
</dbReference>
<proteinExistence type="predicted"/>
<accession>A0AC55DEQ0</accession>
<dbReference type="RefSeq" id="XP_045150222.1">
    <property type="nucleotide sequence ID" value="XM_045294287.1"/>
</dbReference>
<protein>
    <submittedName>
        <fullName evidence="2">Amine sulfotransferase-like</fullName>
    </submittedName>
</protein>
<evidence type="ECO:0000313" key="1">
    <source>
        <dbReference type="Proteomes" id="UP000694863"/>
    </source>
</evidence>
<gene>
    <name evidence="2" type="primary">LOC123522171</name>
</gene>
<name>A0AC55DEQ0_ECHTE</name>
<reference evidence="2" key="1">
    <citation type="submission" date="2025-08" db="UniProtKB">
        <authorList>
            <consortium name="RefSeq"/>
        </authorList>
    </citation>
    <scope>IDENTIFICATION</scope>
</reference>
<sequence>MKKDLRSCVLKICSFLEKELSDETVDDVVRKATFQNMKSDPQANYNKIIKEEVGVRTDDVCFLRKGTVGDWKHHLTVEQSEMFDRIFQRKMKDIPLKFTWDVKEE</sequence>